<dbReference type="Proteomes" id="UP000023067">
    <property type="component" value="Unassembled WGS sequence"/>
</dbReference>
<evidence type="ECO:0000259" key="3">
    <source>
        <dbReference type="SMART" id="SM00507"/>
    </source>
</evidence>
<dbReference type="HOGENOM" id="CLU_021786_0_0_11"/>
<dbReference type="CDD" id="cd00085">
    <property type="entry name" value="HNHc"/>
    <property type="match status" value="1"/>
</dbReference>
<gene>
    <name evidence="4" type="ORF">BF93_14190</name>
</gene>
<dbReference type="EMBL" id="JDYK01000004">
    <property type="protein sequence ID" value="EWS81974.1"/>
    <property type="molecule type" value="Genomic_DNA"/>
</dbReference>
<feature type="domain" description="HNH nuclease" evidence="3">
    <location>
        <begin position="401"/>
        <end position="451"/>
    </location>
</feature>
<feature type="region of interest" description="Disordered" evidence="2">
    <location>
        <begin position="539"/>
        <end position="597"/>
    </location>
</feature>
<dbReference type="GO" id="GO:0008270">
    <property type="term" value="F:zinc ion binding"/>
    <property type="evidence" value="ECO:0007669"/>
    <property type="project" value="InterPro"/>
</dbReference>
<dbReference type="PATRIC" id="fig|396014.3.peg.1190"/>
<accession>Z9JUU5</accession>
<feature type="region of interest" description="Disordered" evidence="2">
    <location>
        <begin position="484"/>
        <end position="526"/>
    </location>
</feature>
<protein>
    <recommendedName>
        <fullName evidence="3">HNH nuclease domain-containing protein</fullName>
    </recommendedName>
</protein>
<name>Z9JUU5_9MICO</name>
<sequence>MYRSSVAEVPDSGKTRSGDSSAPSGAEGDALHRAAQAVAALDASPGARDVLGAVLTTVLAAFARTPGVHDPLPDTAPGSPQEALAVVGGLSTLSSGLAALEARWQTTAARRIREADAERGVARARQGAGAAQELALARRVSPAASSFSLAASQRLVTQMPRTLSALADGRCTQRQVRAICRGVSRLAPEACQQVDEQIPALLPRLDGMGEDRITALVSELVQELAPEGARFRAASAARGRGVSMSRREDGMAAVSVRMRAVDASAVMTALRAEAESRRAAGSTYGVRALEADVLVESVLGHVASLGTGAGSHRLDVGVEITDRALFDPHDMTSTARLEGYGSIPAHIIRDTLLGRPPGTFDSDPDRVLDGQADAIFRRLYTHPATGELIAMESVGRTFTCGLARMIRRRDATCRMPWCNAQVQHLDHVEEHSRGGPTSFANGQGLCARCNLLKEQGHWTVRPSDGAIILGPAATAAAAEGSSTASVCSPVPSLAPGDPAPPCGAPPDAERPSADPPAEQIEDGAVPQRLFLDRRPGTMITWQSPHGAIGQSASPRLRPPVSRPRTPSMRPPGERSDPGPETGPHGTQELPPGAEPPS</sequence>
<reference evidence="4 5" key="1">
    <citation type="submission" date="2014-02" db="EMBL/GenBank/DDBJ databases">
        <title>Genome sequence of Brachybacterium phenoliresistens strain W13A50.</title>
        <authorList>
            <person name="Wang X."/>
        </authorList>
    </citation>
    <scope>NUCLEOTIDE SEQUENCE [LARGE SCALE GENOMIC DNA]</scope>
    <source>
        <strain evidence="4 5">W13A50</strain>
    </source>
</reference>
<comment type="caution">
    <text evidence="4">The sequence shown here is derived from an EMBL/GenBank/DDBJ whole genome shotgun (WGS) entry which is preliminary data.</text>
</comment>
<feature type="region of interest" description="Disordered" evidence="2">
    <location>
        <begin position="1"/>
        <end position="29"/>
    </location>
</feature>
<dbReference type="Pfam" id="PF02720">
    <property type="entry name" value="DUF222"/>
    <property type="match status" value="1"/>
</dbReference>
<dbReference type="SMART" id="SM00507">
    <property type="entry name" value="HNHc"/>
    <property type="match status" value="1"/>
</dbReference>
<dbReference type="Gene3D" id="1.10.30.50">
    <property type="match status" value="1"/>
</dbReference>
<dbReference type="GO" id="GO:0004519">
    <property type="term" value="F:endonuclease activity"/>
    <property type="evidence" value="ECO:0007669"/>
    <property type="project" value="InterPro"/>
</dbReference>
<evidence type="ECO:0000313" key="4">
    <source>
        <dbReference type="EMBL" id="EWS81974.1"/>
    </source>
</evidence>
<dbReference type="AlphaFoldDB" id="Z9JUU5"/>
<proteinExistence type="inferred from homology"/>
<dbReference type="InterPro" id="IPR003615">
    <property type="entry name" value="HNH_nuc"/>
</dbReference>
<evidence type="ECO:0000256" key="2">
    <source>
        <dbReference type="SAM" id="MobiDB-lite"/>
    </source>
</evidence>
<dbReference type="Pfam" id="PF01844">
    <property type="entry name" value="HNH"/>
    <property type="match status" value="1"/>
</dbReference>
<evidence type="ECO:0000256" key="1">
    <source>
        <dbReference type="ARBA" id="ARBA00023450"/>
    </source>
</evidence>
<dbReference type="GO" id="GO:0003676">
    <property type="term" value="F:nucleic acid binding"/>
    <property type="evidence" value="ECO:0007669"/>
    <property type="project" value="InterPro"/>
</dbReference>
<dbReference type="eggNOG" id="COG1403">
    <property type="taxonomic scope" value="Bacteria"/>
</dbReference>
<dbReference type="STRING" id="396014.BF93_14190"/>
<dbReference type="RefSeq" id="WP_051486605.1">
    <property type="nucleotide sequence ID" value="NZ_BAAAOW010000003.1"/>
</dbReference>
<dbReference type="InterPro" id="IPR002711">
    <property type="entry name" value="HNH"/>
</dbReference>
<organism evidence="4 5">
    <name type="scientific">Brachybacterium phenoliresistens</name>
    <dbReference type="NCBI Taxonomy" id="396014"/>
    <lineage>
        <taxon>Bacteria</taxon>
        <taxon>Bacillati</taxon>
        <taxon>Actinomycetota</taxon>
        <taxon>Actinomycetes</taxon>
        <taxon>Micrococcales</taxon>
        <taxon>Dermabacteraceae</taxon>
        <taxon>Brachybacterium</taxon>
    </lineage>
</organism>
<comment type="similarity">
    <text evidence="1">Belongs to the Rv1128c/1148c/1588c/1702c/1945/3466 family.</text>
</comment>
<evidence type="ECO:0000313" key="5">
    <source>
        <dbReference type="Proteomes" id="UP000023067"/>
    </source>
</evidence>
<keyword evidence="5" id="KW-1185">Reference proteome</keyword>
<dbReference type="InterPro" id="IPR003870">
    <property type="entry name" value="DUF222"/>
</dbReference>